<evidence type="ECO:0000256" key="5">
    <source>
        <dbReference type="ARBA" id="ARBA00023002"/>
    </source>
</evidence>
<proteinExistence type="inferred from homology"/>
<dbReference type="InterPro" id="IPR050346">
    <property type="entry name" value="FMO-like"/>
</dbReference>
<protein>
    <recommendedName>
        <fullName evidence="6">Flavin-containing monooxygenase</fullName>
        <ecNumber evidence="6">1.-.-.-</ecNumber>
    </recommendedName>
</protein>
<dbReference type="Proteomes" id="UP001603857">
    <property type="component" value="Unassembled WGS sequence"/>
</dbReference>
<evidence type="ECO:0000256" key="4">
    <source>
        <dbReference type="ARBA" id="ARBA00022857"/>
    </source>
</evidence>
<dbReference type="InterPro" id="IPR000960">
    <property type="entry name" value="Flavin_mOase"/>
</dbReference>
<dbReference type="InterPro" id="IPR036188">
    <property type="entry name" value="FAD/NAD-bd_sf"/>
</dbReference>
<keyword evidence="8" id="KW-1185">Reference proteome</keyword>
<dbReference type="PIRSF" id="PIRSF000332">
    <property type="entry name" value="FMO"/>
    <property type="match status" value="1"/>
</dbReference>
<organism evidence="7 8">
    <name type="scientific">Flemingia macrophylla</name>
    <dbReference type="NCBI Taxonomy" id="520843"/>
    <lineage>
        <taxon>Eukaryota</taxon>
        <taxon>Viridiplantae</taxon>
        <taxon>Streptophyta</taxon>
        <taxon>Embryophyta</taxon>
        <taxon>Tracheophyta</taxon>
        <taxon>Spermatophyta</taxon>
        <taxon>Magnoliopsida</taxon>
        <taxon>eudicotyledons</taxon>
        <taxon>Gunneridae</taxon>
        <taxon>Pentapetalae</taxon>
        <taxon>rosids</taxon>
        <taxon>fabids</taxon>
        <taxon>Fabales</taxon>
        <taxon>Fabaceae</taxon>
        <taxon>Papilionoideae</taxon>
        <taxon>50 kb inversion clade</taxon>
        <taxon>NPAAA clade</taxon>
        <taxon>indigoferoid/millettioid clade</taxon>
        <taxon>Phaseoleae</taxon>
        <taxon>Flemingia</taxon>
    </lineage>
</organism>
<comment type="caution">
    <text evidence="7">The sequence shown here is derived from an EMBL/GenBank/DDBJ whole genome shotgun (WGS) entry which is preliminary data.</text>
</comment>
<evidence type="ECO:0000256" key="6">
    <source>
        <dbReference type="RuleBase" id="RU361177"/>
    </source>
</evidence>
<keyword evidence="4" id="KW-0521">NADP</keyword>
<evidence type="ECO:0000256" key="1">
    <source>
        <dbReference type="ARBA" id="ARBA00009183"/>
    </source>
</evidence>
<accession>A0ABD1LSD3</accession>
<dbReference type="GO" id="GO:0004497">
    <property type="term" value="F:monooxygenase activity"/>
    <property type="evidence" value="ECO:0007669"/>
    <property type="project" value="UniProtKB-KW"/>
</dbReference>
<dbReference type="InterPro" id="IPR020946">
    <property type="entry name" value="Flavin_mOase-like"/>
</dbReference>
<dbReference type="Gene3D" id="3.50.50.60">
    <property type="entry name" value="FAD/NAD(P)-binding domain"/>
    <property type="match status" value="2"/>
</dbReference>
<keyword evidence="3 6" id="KW-0274">FAD</keyword>
<dbReference type="EMBL" id="JBGMDY010000008">
    <property type="protein sequence ID" value="KAL2326423.1"/>
    <property type="molecule type" value="Genomic_DNA"/>
</dbReference>
<dbReference type="PANTHER" id="PTHR23023">
    <property type="entry name" value="DIMETHYLANILINE MONOOXYGENASE"/>
    <property type="match status" value="1"/>
</dbReference>
<dbReference type="Pfam" id="PF00743">
    <property type="entry name" value="FMO-like"/>
    <property type="match status" value="2"/>
</dbReference>
<gene>
    <name evidence="7" type="ORF">Fmac_025481</name>
</gene>
<dbReference type="AlphaFoldDB" id="A0ABD1LSD3"/>
<name>A0ABD1LSD3_9FABA</name>
<evidence type="ECO:0000256" key="3">
    <source>
        <dbReference type="ARBA" id="ARBA00022827"/>
    </source>
</evidence>
<comment type="similarity">
    <text evidence="1 6">Belongs to the FMO family.</text>
</comment>
<sequence length="437" mass="49986">MPSPLKVAVIGAGVSGLVAARELQREGHDVVVFEKSNHVGGTWFYDPKTESDPLGIDPTRDPVHGSLYLSLRTNLPRQLMDFSDYPFAKRESGDPRTFPGHEEVLRFLEDFAGEFGIRGLTRFETEVVKVERKGSEWTVESRTSRLGDSVSREEFDAVVVCSGHFSVPKLGEVPGIDTWRRPTFIPITTEFLNLSRIRHVVILIGLGPSSFDLSREISQVAKEVHVATRLSSDSPSLKFENYQNITFHTTIKRVYEDGLVAFEDGFSVYADAIIHCTGYKYDLPFLVTNGTVTVEDNRVGPLYKHVFPPALAPWLSFIGLTSKDPVFHIIELQCKWVARVLSGKIMLPTEEEMMESVKEYYQLMEKNGLPKHYTHFIYPLQGDYKHWLIEQLGLPALKEWKENMYEECIKNLDQMNHSYRDQWDDIYWDNIIQSSQN</sequence>
<evidence type="ECO:0000313" key="8">
    <source>
        <dbReference type="Proteomes" id="UP001603857"/>
    </source>
</evidence>
<reference evidence="7 8" key="1">
    <citation type="submission" date="2024-08" db="EMBL/GenBank/DDBJ databases">
        <title>Insights into the chromosomal genome structure of Flemingia macrophylla.</title>
        <authorList>
            <person name="Ding Y."/>
            <person name="Zhao Y."/>
            <person name="Bi W."/>
            <person name="Wu M."/>
            <person name="Zhao G."/>
            <person name="Gong Y."/>
            <person name="Li W."/>
            <person name="Zhang P."/>
        </authorList>
    </citation>
    <scope>NUCLEOTIDE SEQUENCE [LARGE SCALE GENOMIC DNA]</scope>
    <source>
        <strain evidence="7">DYQJB</strain>
        <tissue evidence="7">Leaf</tissue>
    </source>
</reference>
<evidence type="ECO:0000313" key="7">
    <source>
        <dbReference type="EMBL" id="KAL2326423.1"/>
    </source>
</evidence>
<keyword evidence="5 6" id="KW-0560">Oxidoreductase</keyword>
<dbReference type="EC" id="1.-.-.-" evidence="6"/>
<evidence type="ECO:0000256" key="2">
    <source>
        <dbReference type="ARBA" id="ARBA00022630"/>
    </source>
</evidence>
<dbReference type="SUPFAM" id="SSF51905">
    <property type="entry name" value="FAD/NAD(P)-binding domain"/>
    <property type="match status" value="2"/>
</dbReference>
<keyword evidence="6" id="KW-0503">Monooxygenase</keyword>
<dbReference type="PRINTS" id="PR00370">
    <property type="entry name" value="FMOXYGENASE"/>
</dbReference>
<comment type="cofactor">
    <cofactor evidence="6">
        <name>FAD</name>
        <dbReference type="ChEBI" id="CHEBI:57692"/>
    </cofactor>
</comment>
<keyword evidence="2 6" id="KW-0285">Flavoprotein</keyword>